<dbReference type="SUPFAM" id="SSF54001">
    <property type="entry name" value="Cysteine proteinases"/>
    <property type="match status" value="1"/>
</dbReference>
<keyword evidence="5" id="KW-0732">Signal</keyword>
<proteinExistence type="inferred from homology"/>
<dbReference type="PANTHER" id="PTHR47053">
    <property type="entry name" value="MUREIN DD-ENDOPEPTIDASE MEPH-RELATED"/>
    <property type="match status" value="1"/>
</dbReference>
<reference evidence="7 8" key="1">
    <citation type="submission" date="2021-03" db="EMBL/GenBank/DDBJ databases">
        <title>Genomic Encyclopedia of Type Strains, Phase IV (KMG-IV): sequencing the most valuable type-strain genomes for metagenomic binning, comparative biology and taxonomic classification.</title>
        <authorList>
            <person name="Goeker M."/>
        </authorList>
    </citation>
    <scope>NUCLEOTIDE SEQUENCE [LARGE SCALE GENOMIC DNA]</scope>
    <source>
        <strain evidence="7 8">DSM 1289</strain>
    </source>
</reference>
<keyword evidence="2" id="KW-0645">Protease</keyword>
<evidence type="ECO:0000259" key="6">
    <source>
        <dbReference type="PROSITE" id="PS51935"/>
    </source>
</evidence>
<keyword evidence="8" id="KW-1185">Reference proteome</keyword>
<evidence type="ECO:0000256" key="1">
    <source>
        <dbReference type="ARBA" id="ARBA00007074"/>
    </source>
</evidence>
<evidence type="ECO:0000256" key="4">
    <source>
        <dbReference type="ARBA" id="ARBA00022807"/>
    </source>
</evidence>
<dbReference type="PANTHER" id="PTHR47053:SF1">
    <property type="entry name" value="MUREIN DD-ENDOPEPTIDASE MEPH-RELATED"/>
    <property type="match status" value="1"/>
</dbReference>
<evidence type="ECO:0000256" key="3">
    <source>
        <dbReference type="ARBA" id="ARBA00022801"/>
    </source>
</evidence>
<comment type="caution">
    <text evidence="7">The sequence shown here is derived from an EMBL/GenBank/DDBJ whole genome shotgun (WGS) entry which is preliminary data.</text>
</comment>
<keyword evidence="3 7" id="KW-0378">Hydrolase</keyword>
<dbReference type="RefSeq" id="WP_209456746.1">
    <property type="nucleotide sequence ID" value="NZ_BAAACS010000002.1"/>
</dbReference>
<feature type="domain" description="NlpC/P60" evidence="6">
    <location>
        <begin position="63"/>
        <end position="185"/>
    </location>
</feature>
<sequence length="187" mass="20417">MMEIRNIRFKKILAGVLIAAFALLEGQVVANAVEADSQSMVSQTIESSVLLNKNLVAANNEQNSKVKKVLDLAYKQQGKPYKWGATGPDSFDCSGFTTYAYKNAASVTLPRVSRDQATAGTKVERNNLKEGDLVFFGSGGSITHVGMYVGDQKFIHSPQTGDVVKVTKMDTGSYSNRFITARRIIQE</sequence>
<comment type="similarity">
    <text evidence="1">Belongs to the peptidase C40 family.</text>
</comment>
<dbReference type="InterPro" id="IPR000064">
    <property type="entry name" value="NLP_P60_dom"/>
</dbReference>
<accession>A0ABS4EBJ3</accession>
<name>A0ABS4EBJ3_9FIRM</name>
<organism evidence="7 8">
    <name type="scientific">Metaclostridioides mangenotii</name>
    <dbReference type="NCBI Taxonomy" id="1540"/>
    <lineage>
        <taxon>Bacteria</taxon>
        <taxon>Bacillati</taxon>
        <taxon>Bacillota</taxon>
        <taxon>Clostridia</taxon>
        <taxon>Peptostreptococcales</taxon>
        <taxon>Peptostreptococcaceae</taxon>
        <taxon>Metaclostridioides</taxon>
    </lineage>
</organism>
<dbReference type="Pfam" id="PF00877">
    <property type="entry name" value="NLPC_P60"/>
    <property type="match status" value="1"/>
</dbReference>
<dbReference type="InterPro" id="IPR038765">
    <property type="entry name" value="Papain-like_cys_pep_sf"/>
</dbReference>
<feature type="chain" id="PRO_5046386642" evidence="5">
    <location>
        <begin position="33"/>
        <end position="187"/>
    </location>
</feature>
<keyword evidence="4" id="KW-0788">Thiol protease</keyword>
<dbReference type="GO" id="GO:0016787">
    <property type="term" value="F:hydrolase activity"/>
    <property type="evidence" value="ECO:0007669"/>
    <property type="project" value="UniProtKB-KW"/>
</dbReference>
<evidence type="ECO:0000256" key="5">
    <source>
        <dbReference type="SAM" id="SignalP"/>
    </source>
</evidence>
<evidence type="ECO:0000256" key="2">
    <source>
        <dbReference type="ARBA" id="ARBA00022670"/>
    </source>
</evidence>
<feature type="signal peptide" evidence="5">
    <location>
        <begin position="1"/>
        <end position="32"/>
    </location>
</feature>
<dbReference type="EMBL" id="JAGGJX010000002">
    <property type="protein sequence ID" value="MBP1855309.1"/>
    <property type="molecule type" value="Genomic_DNA"/>
</dbReference>
<dbReference type="Proteomes" id="UP000767291">
    <property type="component" value="Unassembled WGS sequence"/>
</dbReference>
<dbReference type="InterPro" id="IPR051202">
    <property type="entry name" value="Peptidase_C40"/>
</dbReference>
<evidence type="ECO:0000313" key="8">
    <source>
        <dbReference type="Proteomes" id="UP000767291"/>
    </source>
</evidence>
<dbReference type="Gene3D" id="3.90.1720.10">
    <property type="entry name" value="endopeptidase domain like (from Nostoc punctiforme)"/>
    <property type="match status" value="1"/>
</dbReference>
<evidence type="ECO:0000313" key="7">
    <source>
        <dbReference type="EMBL" id="MBP1855309.1"/>
    </source>
</evidence>
<gene>
    <name evidence="7" type="ORF">J2Z43_001702</name>
</gene>
<dbReference type="PROSITE" id="PS51935">
    <property type="entry name" value="NLPC_P60"/>
    <property type="match status" value="1"/>
</dbReference>
<protein>
    <submittedName>
        <fullName evidence="7">Cell wall-associated NlpC family hydrolase</fullName>
    </submittedName>
</protein>